<keyword evidence="1" id="KW-0472">Membrane</keyword>
<evidence type="ECO:0000313" key="3">
    <source>
        <dbReference type="Proteomes" id="UP000321922"/>
    </source>
</evidence>
<keyword evidence="1" id="KW-1133">Transmembrane helix</keyword>
<organism evidence="2 3">
    <name type="scientific">Vibrio sagamiensis NBRC 104589</name>
    <dbReference type="NCBI Taxonomy" id="1219064"/>
    <lineage>
        <taxon>Bacteria</taxon>
        <taxon>Pseudomonadati</taxon>
        <taxon>Pseudomonadota</taxon>
        <taxon>Gammaproteobacteria</taxon>
        <taxon>Vibrionales</taxon>
        <taxon>Vibrionaceae</taxon>
        <taxon>Vibrio</taxon>
    </lineage>
</organism>
<feature type="transmembrane region" description="Helical" evidence="1">
    <location>
        <begin position="44"/>
        <end position="65"/>
    </location>
</feature>
<proteinExistence type="predicted"/>
<keyword evidence="3" id="KW-1185">Reference proteome</keyword>
<dbReference type="OrthoDB" id="9879038at2"/>
<dbReference type="AlphaFoldDB" id="A0A511QF80"/>
<protein>
    <submittedName>
        <fullName evidence="2">Uncharacterized protein</fullName>
    </submittedName>
</protein>
<reference evidence="2 3" key="1">
    <citation type="submission" date="2019-07" db="EMBL/GenBank/DDBJ databases">
        <title>Whole genome shotgun sequence of Vibrio sagamiensis NBRC 104589.</title>
        <authorList>
            <person name="Hosoyama A."/>
            <person name="Uohara A."/>
            <person name="Ohji S."/>
            <person name="Ichikawa N."/>
        </authorList>
    </citation>
    <scope>NUCLEOTIDE SEQUENCE [LARGE SCALE GENOMIC DNA]</scope>
    <source>
        <strain evidence="2 3">NBRC 104589</strain>
    </source>
</reference>
<keyword evidence="1" id="KW-0812">Transmembrane</keyword>
<dbReference type="Proteomes" id="UP000321922">
    <property type="component" value="Unassembled WGS sequence"/>
</dbReference>
<dbReference type="EMBL" id="BJXJ01000016">
    <property type="protein sequence ID" value="GEM75816.1"/>
    <property type="molecule type" value="Genomic_DNA"/>
</dbReference>
<sequence>MKSKANKTLFRITGALLLLHHLPNLWSRSCDALSDGVISDIYDYMAIAFFTTMIYCTIQCVRNFYKTFMA</sequence>
<gene>
    <name evidence="2" type="ORF">VSA01S_19280</name>
</gene>
<dbReference type="RefSeq" id="WP_039983043.1">
    <property type="nucleotide sequence ID" value="NZ_BAOJ01000155.1"/>
</dbReference>
<accession>A0A511QF80</accession>
<name>A0A511QF80_9VIBR</name>
<evidence type="ECO:0000256" key="1">
    <source>
        <dbReference type="SAM" id="Phobius"/>
    </source>
</evidence>
<evidence type="ECO:0000313" key="2">
    <source>
        <dbReference type="EMBL" id="GEM75816.1"/>
    </source>
</evidence>
<comment type="caution">
    <text evidence="2">The sequence shown here is derived from an EMBL/GenBank/DDBJ whole genome shotgun (WGS) entry which is preliminary data.</text>
</comment>